<dbReference type="FunCoup" id="H0WJY3">
    <property type="interactions" value="19"/>
</dbReference>
<dbReference type="InParanoid" id="H0WJY3"/>
<reference evidence="25" key="3">
    <citation type="submission" date="2025-09" db="UniProtKB">
        <authorList>
            <consortium name="Ensembl"/>
        </authorList>
    </citation>
    <scope>IDENTIFICATION</scope>
</reference>
<feature type="chain" id="PRO_5003543559" description="Disintegrin and metalloproteinase domain-containing protein 2" evidence="21">
    <location>
        <begin position="17"/>
        <end position="749"/>
    </location>
</feature>
<evidence type="ECO:0000256" key="1">
    <source>
        <dbReference type="ARBA" id="ARBA00004479"/>
    </source>
</evidence>
<dbReference type="GO" id="GO:0008584">
    <property type="term" value="P:male gonad development"/>
    <property type="evidence" value="ECO:0007669"/>
    <property type="project" value="TreeGrafter"/>
</dbReference>
<dbReference type="InterPro" id="IPR000742">
    <property type="entry name" value="EGF"/>
</dbReference>
<dbReference type="SUPFAM" id="SSF55486">
    <property type="entry name" value="Metalloproteases ('zincins'), catalytic domain"/>
    <property type="match status" value="1"/>
</dbReference>
<accession>H0WJY3</accession>
<keyword evidence="26" id="KW-1185">Reference proteome</keyword>
<evidence type="ECO:0000256" key="13">
    <source>
        <dbReference type="ARBA" id="ARBA00025231"/>
    </source>
</evidence>
<dbReference type="Gene3D" id="4.10.70.10">
    <property type="entry name" value="Disintegrin domain"/>
    <property type="match status" value="1"/>
</dbReference>
<dbReference type="Gene3D" id="3.40.390.10">
    <property type="entry name" value="Collagenase (Catalytic Domain)"/>
    <property type="match status" value="1"/>
</dbReference>
<dbReference type="Pfam" id="PF01421">
    <property type="entry name" value="Reprolysin"/>
    <property type="match status" value="1"/>
</dbReference>
<evidence type="ECO:0000259" key="23">
    <source>
        <dbReference type="PROSITE" id="PS50214"/>
    </source>
</evidence>
<dbReference type="GO" id="GO:0006508">
    <property type="term" value="P:proteolysis"/>
    <property type="evidence" value="ECO:0007669"/>
    <property type="project" value="InterPro"/>
</dbReference>
<dbReference type="InterPro" id="IPR036436">
    <property type="entry name" value="Disintegrin_dom_sf"/>
</dbReference>
<dbReference type="EMBL" id="AAQR03169373">
    <property type="status" value="NOT_ANNOTATED_CDS"/>
    <property type="molecule type" value="Genomic_DNA"/>
</dbReference>
<feature type="disulfide bond" evidence="17">
    <location>
        <begin position="447"/>
        <end position="467"/>
    </location>
</feature>
<feature type="signal peptide" evidence="21">
    <location>
        <begin position="1"/>
        <end position="16"/>
    </location>
</feature>
<dbReference type="GO" id="GO:0007339">
    <property type="term" value="P:binding of sperm to zona pellucida"/>
    <property type="evidence" value="ECO:0007669"/>
    <property type="project" value="TreeGrafter"/>
</dbReference>
<feature type="domain" description="EGF-like" evidence="22">
    <location>
        <begin position="614"/>
        <end position="647"/>
    </location>
</feature>
<dbReference type="eggNOG" id="KOG3607">
    <property type="taxonomic scope" value="Eukaryota"/>
</dbReference>
<evidence type="ECO:0000256" key="2">
    <source>
        <dbReference type="ARBA" id="ARBA00011609"/>
    </source>
</evidence>
<evidence type="ECO:0000256" key="3">
    <source>
        <dbReference type="ARBA" id="ARBA00020159"/>
    </source>
</evidence>
<keyword evidence="9 20" id="KW-1133">Transmembrane helix</keyword>
<dbReference type="InterPro" id="IPR024079">
    <property type="entry name" value="MetalloPept_cat_dom_sf"/>
</dbReference>
<evidence type="ECO:0000256" key="14">
    <source>
        <dbReference type="ARBA" id="ARBA00030994"/>
    </source>
</evidence>
<dbReference type="InterPro" id="IPR034027">
    <property type="entry name" value="Reprolysin_adamalysin"/>
</dbReference>
<evidence type="ECO:0000259" key="24">
    <source>
        <dbReference type="PROSITE" id="PS50215"/>
    </source>
</evidence>
<dbReference type="AlphaFoldDB" id="H0WJY3"/>
<comment type="caution">
    <text evidence="18">Lacks conserved residue(s) required for the propagation of feature annotation.</text>
</comment>
<keyword evidence="4 18" id="KW-0245">EGF-like domain</keyword>
<evidence type="ECO:0000256" key="19">
    <source>
        <dbReference type="PROSITE-ProRule" id="PRU00276"/>
    </source>
</evidence>
<reference evidence="25" key="2">
    <citation type="submission" date="2025-08" db="UniProtKB">
        <authorList>
            <consortium name="Ensembl"/>
        </authorList>
    </citation>
    <scope>IDENTIFICATION</scope>
</reference>
<dbReference type="PROSITE" id="PS50214">
    <property type="entry name" value="DISINTEGRIN_2"/>
    <property type="match status" value="1"/>
</dbReference>
<keyword evidence="5" id="KW-0597">Phosphoprotein</keyword>
<keyword evidence="11 18" id="KW-1015">Disulfide bond</keyword>
<dbReference type="InterPro" id="IPR001762">
    <property type="entry name" value="Disintegrin_dom"/>
</dbReference>
<keyword evidence="10 20" id="KW-0472">Membrane</keyword>
<evidence type="ECO:0000256" key="9">
    <source>
        <dbReference type="ARBA" id="ARBA00022989"/>
    </source>
</evidence>
<feature type="disulfide bond" evidence="19">
    <location>
        <begin position="333"/>
        <end position="338"/>
    </location>
</feature>
<keyword evidence="8" id="KW-0130">Cell adhesion</keyword>
<reference evidence="26" key="1">
    <citation type="submission" date="2011-03" db="EMBL/GenBank/DDBJ databases">
        <title>Version 3 of the genome sequence of Otolemur garnettii (Bushbaby).</title>
        <authorList>
            <consortium name="The Broad Institute Genome Sequencing Platform"/>
            <person name="Di Palma F."/>
            <person name="Johnson J."/>
            <person name="Lander E.S."/>
            <person name="Lindblad-Toh K."/>
            <person name="Jaffe D.B."/>
            <person name="Gnerre S."/>
            <person name="MacCallum I."/>
            <person name="Przybylski D."/>
            <person name="Ribeiro F.J."/>
            <person name="Burton J.N."/>
            <person name="Walker B.J."/>
            <person name="Sharpe T."/>
            <person name="Hall G."/>
        </authorList>
    </citation>
    <scope>NUCLEOTIDE SEQUENCE [LARGE SCALE GENOMIC DNA]</scope>
</reference>
<dbReference type="PANTHER" id="PTHR11905:SF108">
    <property type="entry name" value="DISINTEGRIN AND METALLOPROTEINASE DOMAIN-CONTAINING PROTEIN 2"/>
    <property type="match status" value="1"/>
</dbReference>
<dbReference type="GO" id="GO:0005886">
    <property type="term" value="C:plasma membrane"/>
    <property type="evidence" value="ECO:0007669"/>
    <property type="project" value="TreeGrafter"/>
</dbReference>
<evidence type="ECO:0000256" key="10">
    <source>
        <dbReference type="ARBA" id="ARBA00023136"/>
    </source>
</evidence>
<feature type="disulfide bond" evidence="18">
    <location>
        <begin position="637"/>
        <end position="646"/>
    </location>
</feature>
<proteinExistence type="predicted"/>
<dbReference type="PROSITE" id="PS50026">
    <property type="entry name" value="EGF_3"/>
    <property type="match status" value="1"/>
</dbReference>
<dbReference type="EMBL" id="AAQR03169371">
    <property type="status" value="NOT_ANNOTATED_CDS"/>
    <property type="molecule type" value="Genomic_DNA"/>
</dbReference>
<dbReference type="FunFam" id="3.40.390.10:FF:000033">
    <property type="entry name" value="A disintegrin and metallopeptidase domain 18"/>
    <property type="match status" value="1"/>
</dbReference>
<dbReference type="Ensembl" id="ENSOGAT00000002060.2">
    <property type="protein sequence ID" value="ENSOGAP00000001838.2"/>
    <property type="gene ID" value="ENSOGAG00000002056.2"/>
</dbReference>
<comment type="function">
    <text evidence="13">Sperm surface membrane protein that may be involved in sperm-egg plasma membrane adhesion and fusion during fertilization. Could have a direct role in sperm-zona binding or migration of sperm from the uterus into the oviduct. Interactions with egg membrane could be mediated via binding between its disintegrin-like domain to one or more integrins receptors on the egg. This is a non catalytic metalloprotease-like protein.</text>
</comment>
<evidence type="ECO:0000256" key="6">
    <source>
        <dbReference type="ARBA" id="ARBA00022692"/>
    </source>
</evidence>
<dbReference type="PROSITE" id="PS00427">
    <property type="entry name" value="DISINTEGRIN_1"/>
    <property type="match status" value="1"/>
</dbReference>
<evidence type="ECO:0000256" key="7">
    <source>
        <dbReference type="ARBA" id="ARBA00022729"/>
    </source>
</evidence>
<evidence type="ECO:0000256" key="18">
    <source>
        <dbReference type="PROSITE-ProRule" id="PRU00076"/>
    </source>
</evidence>
<evidence type="ECO:0000313" key="25">
    <source>
        <dbReference type="Ensembl" id="ENSOGAP00000001838.2"/>
    </source>
</evidence>
<evidence type="ECO:0000256" key="17">
    <source>
        <dbReference type="PROSITE-ProRule" id="PRU00068"/>
    </source>
</evidence>
<comment type="subunit">
    <text evidence="2">Heterodimer with ADAM1/fertilin subunit alpha.</text>
</comment>
<dbReference type="OMA" id="NHMGADT"/>
<organism evidence="25 26">
    <name type="scientific">Otolemur garnettii</name>
    <name type="common">Small-eared galago</name>
    <name type="synonym">Garnett's greater bushbaby</name>
    <dbReference type="NCBI Taxonomy" id="30611"/>
    <lineage>
        <taxon>Eukaryota</taxon>
        <taxon>Metazoa</taxon>
        <taxon>Chordata</taxon>
        <taxon>Craniata</taxon>
        <taxon>Vertebrata</taxon>
        <taxon>Euteleostomi</taxon>
        <taxon>Mammalia</taxon>
        <taxon>Eutheria</taxon>
        <taxon>Euarchontoglires</taxon>
        <taxon>Primates</taxon>
        <taxon>Strepsirrhini</taxon>
        <taxon>Lorisiformes</taxon>
        <taxon>Galagidae</taxon>
        <taxon>Otolemur</taxon>
    </lineage>
</organism>
<dbReference type="EMBL" id="AAQR03169372">
    <property type="status" value="NOT_ANNOTATED_CDS"/>
    <property type="molecule type" value="Genomic_DNA"/>
</dbReference>
<evidence type="ECO:0000256" key="11">
    <source>
        <dbReference type="ARBA" id="ARBA00023157"/>
    </source>
</evidence>
<dbReference type="SUPFAM" id="SSF57552">
    <property type="entry name" value="Blood coagulation inhibitor (disintegrin)"/>
    <property type="match status" value="1"/>
</dbReference>
<dbReference type="FunFam" id="4.10.70.10:FF:000001">
    <property type="entry name" value="Disintegrin and metalloproteinase domain-containing protein 22"/>
    <property type="match status" value="1"/>
</dbReference>
<dbReference type="SMART" id="SM00608">
    <property type="entry name" value="ACR"/>
    <property type="match status" value="1"/>
</dbReference>
<dbReference type="SMART" id="SM00050">
    <property type="entry name" value="DISIN"/>
    <property type="match status" value="1"/>
</dbReference>
<sequence>MLPVLLILSGLNVLSGLSTGTDSQRLPLQVIIPEKVQSVLNEEIEIKVSYKIIIQGQTFILNLKQRTFLPSNFIVYGYNNAEVMKPIEEKFRNFCYYQGYIEGYPHSMVIISTCHGIRGLIQFENVSYVIEPLGSSLGSEHLVYEVTPKNPNVALYTDKALEPRETSYKIKSVEPHQSSQYIEMHLVVEQKLYNHMGSDISVVTQKIFQLLGLTNAIFTSFNVTVILSSLELWVDKNKIPITGDANELLHRFLDWKRSFLVLRPHDVAFLLIYREKSNYVGATFQGKMCDALYGGGVVMHPKTISVESLAVILTQLLALSMGIPYDDTSKCQCSGAICIMNPQAIHFSGVKMFSNCSMEDFAHFISKQKSQCLQNHPRLDPSYKQNAVCGNKVVDAGEDCDCGSQENCPDNEANCCNVATCKFTDGSTCYKGVCCQDCQFKGKTEICRTALDDCDFPEYCNGSSSECQENFVAQDGTPCGMDLWLCIGGECKSGDKQCISTITGATQFGSDQCFIELNTKGDISGNCGPEGDGYKKCELKDVKCGKLICVYNTDTVIKKAGATVAYANAEKLICVSLDYPYGHEKSNEMWVKDGTKCGNNQVCRNKVCEDASYLGYDCPPEKCNSRGSCNNKKNCHCHRTYLPPNCENEDLHWPGGSIDSGNFPPSRRDRGVLHLWSVGGMPIKEARYIEELPFFSKPTRWPFFLLIPFFIILCVLLAILVKVGFQRRKWKTEDYTSDEKSESENETKE</sequence>
<evidence type="ECO:0000256" key="12">
    <source>
        <dbReference type="ARBA" id="ARBA00023180"/>
    </source>
</evidence>
<dbReference type="GeneTree" id="ENSGT00940000161961"/>
<dbReference type="Pfam" id="PF08516">
    <property type="entry name" value="ADAM_CR"/>
    <property type="match status" value="1"/>
</dbReference>
<feature type="domain" description="Peptidase M12B" evidence="24">
    <location>
        <begin position="180"/>
        <end position="377"/>
    </location>
</feature>
<dbReference type="GO" id="GO:0007155">
    <property type="term" value="P:cell adhesion"/>
    <property type="evidence" value="ECO:0007669"/>
    <property type="project" value="UniProtKB-KW"/>
</dbReference>
<comment type="subcellular location">
    <subcellularLocation>
        <location evidence="1">Membrane</location>
        <topology evidence="1">Single-pass type I membrane protein</topology>
    </subcellularLocation>
</comment>
<evidence type="ECO:0000256" key="8">
    <source>
        <dbReference type="ARBA" id="ARBA00022889"/>
    </source>
</evidence>
<dbReference type="PROSITE" id="PS50215">
    <property type="entry name" value="ADAM_MEPRO"/>
    <property type="match status" value="1"/>
</dbReference>
<evidence type="ECO:0000313" key="26">
    <source>
        <dbReference type="Proteomes" id="UP000005225"/>
    </source>
</evidence>
<dbReference type="HOGENOM" id="CLU_012714_4_1_1"/>
<dbReference type="InterPro" id="IPR006586">
    <property type="entry name" value="ADAM_Cys-rich"/>
</dbReference>
<evidence type="ECO:0000259" key="22">
    <source>
        <dbReference type="PROSITE" id="PS50026"/>
    </source>
</evidence>
<keyword evidence="12" id="KW-0325">Glycoprotein</keyword>
<evidence type="ECO:0000256" key="20">
    <source>
        <dbReference type="SAM" id="Phobius"/>
    </source>
</evidence>
<evidence type="ECO:0000256" key="21">
    <source>
        <dbReference type="SAM" id="SignalP"/>
    </source>
</evidence>
<dbReference type="Pfam" id="PF00200">
    <property type="entry name" value="Disintegrin"/>
    <property type="match status" value="1"/>
</dbReference>
<protein>
    <recommendedName>
        <fullName evidence="3">Disintegrin and metalloproteinase domain-containing protein 2</fullName>
    </recommendedName>
    <alternativeName>
        <fullName evidence="14">Fertilin subunit beta</fullName>
    </alternativeName>
    <alternativeName>
        <fullName evidence="16">PH-30</fullName>
    </alternativeName>
    <alternativeName>
        <fullName evidence="15">PH30-beta</fullName>
    </alternativeName>
</protein>
<dbReference type="PRINTS" id="PR00289">
    <property type="entry name" value="DISINTEGRIN"/>
</dbReference>
<dbReference type="PANTHER" id="PTHR11905">
    <property type="entry name" value="ADAM A DISINTEGRIN AND METALLOPROTEASE DOMAIN"/>
    <property type="match status" value="1"/>
</dbReference>
<dbReference type="InterPro" id="IPR001590">
    <property type="entry name" value="Peptidase_M12B"/>
</dbReference>
<name>H0WJY3_OTOGA</name>
<dbReference type="CDD" id="cd04269">
    <property type="entry name" value="ZnMc_adamalysin_II_like"/>
    <property type="match status" value="1"/>
</dbReference>
<dbReference type="GO" id="GO:0004222">
    <property type="term" value="F:metalloendopeptidase activity"/>
    <property type="evidence" value="ECO:0007669"/>
    <property type="project" value="InterPro"/>
</dbReference>
<dbReference type="STRING" id="30611.ENSOGAP00000001838"/>
<evidence type="ECO:0000256" key="16">
    <source>
        <dbReference type="ARBA" id="ARBA00032022"/>
    </source>
</evidence>
<feature type="transmembrane region" description="Helical" evidence="20">
    <location>
        <begin position="701"/>
        <end position="721"/>
    </location>
</feature>
<keyword evidence="6 20" id="KW-0812">Transmembrane</keyword>
<feature type="domain" description="Disintegrin" evidence="23">
    <location>
        <begin position="386"/>
        <end position="475"/>
    </location>
</feature>
<evidence type="ECO:0000256" key="15">
    <source>
        <dbReference type="ARBA" id="ARBA00031933"/>
    </source>
</evidence>
<dbReference type="InterPro" id="IPR002870">
    <property type="entry name" value="Peptidase_M12B_N"/>
</dbReference>
<dbReference type="Pfam" id="PF01562">
    <property type="entry name" value="Pep_M12B_propep"/>
    <property type="match status" value="1"/>
</dbReference>
<dbReference type="Proteomes" id="UP000005225">
    <property type="component" value="Unassembled WGS sequence"/>
</dbReference>
<evidence type="ECO:0000256" key="4">
    <source>
        <dbReference type="ARBA" id="ARBA00022536"/>
    </source>
</evidence>
<dbReference type="InterPro" id="IPR018358">
    <property type="entry name" value="Disintegrin_CS"/>
</dbReference>
<keyword evidence="7 21" id="KW-0732">Signal</keyword>
<evidence type="ECO:0000256" key="5">
    <source>
        <dbReference type="ARBA" id="ARBA00022553"/>
    </source>
</evidence>